<reference evidence="2 3" key="1">
    <citation type="submission" date="2020-08" db="EMBL/GenBank/DDBJ databases">
        <title>Genomic Encyclopedia of Type Strains, Phase IV (KMG-IV): sequencing the most valuable type-strain genomes for metagenomic binning, comparative biology and taxonomic classification.</title>
        <authorList>
            <person name="Goeker M."/>
        </authorList>
    </citation>
    <scope>NUCLEOTIDE SEQUENCE [LARGE SCALE GENOMIC DNA]</scope>
    <source>
        <strain evidence="2 3">DSM 22198</strain>
    </source>
</reference>
<gene>
    <name evidence="2" type="ORF">FHS74_003063</name>
</gene>
<keyword evidence="1" id="KW-0472">Membrane</keyword>
<dbReference type="EMBL" id="JACIIZ010000008">
    <property type="protein sequence ID" value="MBB6252503.1"/>
    <property type="molecule type" value="Genomic_DNA"/>
</dbReference>
<dbReference type="AlphaFoldDB" id="A0A7X0AYP0"/>
<keyword evidence="1" id="KW-0812">Transmembrane</keyword>
<evidence type="ECO:0008006" key="4">
    <source>
        <dbReference type="Google" id="ProtNLM"/>
    </source>
</evidence>
<accession>A0A7X0AYP0</accession>
<proteinExistence type="predicted"/>
<organism evidence="2 3">
    <name type="scientific">Nitrospirillum iridis</name>
    <dbReference type="NCBI Taxonomy" id="765888"/>
    <lineage>
        <taxon>Bacteria</taxon>
        <taxon>Pseudomonadati</taxon>
        <taxon>Pseudomonadota</taxon>
        <taxon>Alphaproteobacteria</taxon>
        <taxon>Rhodospirillales</taxon>
        <taxon>Azospirillaceae</taxon>
        <taxon>Nitrospirillum</taxon>
    </lineage>
</organism>
<comment type="caution">
    <text evidence="2">The sequence shown here is derived from an EMBL/GenBank/DDBJ whole genome shotgun (WGS) entry which is preliminary data.</text>
</comment>
<feature type="transmembrane region" description="Helical" evidence="1">
    <location>
        <begin position="56"/>
        <end position="76"/>
    </location>
</feature>
<evidence type="ECO:0000256" key="1">
    <source>
        <dbReference type="SAM" id="Phobius"/>
    </source>
</evidence>
<dbReference type="Proteomes" id="UP000539175">
    <property type="component" value="Unassembled WGS sequence"/>
</dbReference>
<dbReference type="RefSeq" id="WP_184801989.1">
    <property type="nucleotide sequence ID" value="NZ_JACIIZ010000008.1"/>
</dbReference>
<keyword evidence="3" id="KW-1185">Reference proteome</keyword>
<evidence type="ECO:0000313" key="2">
    <source>
        <dbReference type="EMBL" id="MBB6252503.1"/>
    </source>
</evidence>
<sequence length="229" mass="24870">MTHAGRSSDREVVVDKNASIFALSQAKMERHSARIALKSHYISNDLKKRSQTKMNILKGFTIAALLFSISGCTSTSTVESNKSPQYVANIHKLFIAANLGMTLYTSEGNETDAFLNGVSRSLAECGIQSASYAKIPQAQNDPTPQRIAEFAPDTILTITWVKESKGTNGHIIDYLASLYDAQSKSVVWKANITLTQYFKASEELSGALVGRMKKDALISATCAGPSAKR</sequence>
<evidence type="ECO:0000313" key="3">
    <source>
        <dbReference type="Proteomes" id="UP000539175"/>
    </source>
</evidence>
<name>A0A7X0AYP0_9PROT</name>
<keyword evidence="1" id="KW-1133">Transmembrane helix</keyword>
<protein>
    <recommendedName>
        <fullName evidence="4">Lipoprotein</fullName>
    </recommendedName>
</protein>